<organism evidence="1">
    <name type="scientific">mine drainage metagenome</name>
    <dbReference type="NCBI Taxonomy" id="410659"/>
    <lineage>
        <taxon>unclassified sequences</taxon>
        <taxon>metagenomes</taxon>
        <taxon>ecological metagenomes</taxon>
    </lineage>
</organism>
<protein>
    <submittedName>
        <fullName evidence="1">Uncharacterized protein</fullName>
    </submittedName>
</protein>
<gene>
    <name evidence="1" type="ORF">CARN7_2656</name>
</gene>
<dbReference type="EMBL" id="CABR01000168">
    <property type="protein sequence ID" value="CBI11809.1"/>
    <property type="molecule type" value="Genomic_DNA"/>
</dbReference>
<proteinExistence type="predicted"/>
<comment type="caution">
    <text evidence="1">The sequence shown here is derived from an EMBL/GenBank/DDBJ whole genome shotgun (WGS) entry which is preliminary data.</text>
</comment>
<reference evidence="1" key="1">
    <citation type="submission" date="2009-10" db="EMBL/GenBank/DDBJ databases">
        <title>Diversity of trophic interactions inside an arsenic-rich microbial ecosystem.</title>
        <authorList>
            <person name="Bertin P.N."/>
            <person name="Heinrich-Salmeron A."/>
            <person name="Pelletier E."/>
            <person name="Goulhen-Chollet F."/>
            <person name="Arsene-Ploetze F."/>
            <person name="Gallien S."/>
            <person name="Calteau A."/>
            <person name="Vallenet D."/>
            <person name="Casiot C."/>
            <person name="Chane-Woon-Ming B."/>
            <person name="Giloteaux L."/>
            <person name="Barakat M."/>
            <person name="Bonnefoy V."/>
            <person name="Bruneel O."/>
            <person name="Chandler M."/>
            <person name="Cleiss J."/>
            <person name="Duran R."/>
            <person name="Elbaz-Poulichet F."/>
            <person name="Fonknechten N."/>
            <person name="Lauga B."/>
            <person name="Mornico D."/>
            <person name="Ortet P."/>
            <person name="Schaeffer C."/>
            <person name="Siguier P."/>
            <person name="Alexander Thil Smith A."/>
            <person name="Van Dorsselaer A."/>
            <person name="Weissenbach J."/>
            <person name="Medigue C."/>
            <person name="Le Paslier D."/>
        </authorList>
    </citation>
    <scope>NUCLEOTIDE SEQUENCE</scope>
</reference>
<sequence>MIIGSQSYSKQLPPASSIAARAPLVADMPRNDTTLDISPFNTTLAERALIGTRPESFSTCKSMSEIGNLFKAESKTSTVWPAVIETKPRLGRRR</sequence>
<accession>E6QX35</accession>
<dbReference type="AlphaFoldDB" id="E6QX35"/>
<evidence type="ECO:0000313" key="1">
    <source>
        <dbReference type="EMBL" id="CBI11809.1"/>
    </source>
</evidence>
<name>E6QX35_9ZZZZ</name>